<dbReference type="Gene3D" id="2.30.30.40">
    <property type="entry name" value="SH3 Domains"/>
    <property type="match status" value="1"/>
</dbReference>
<organism evidence="3 4">
    <name type="scientific">Natronosalvus rutilus</name>
    <dbReference type="NCBI Taxonomy" id="2953753"/>
    <lineage>
        <taxon>Archaea</taxon>
        <taxon>Methanobacteriati</taxon>
        <taxon>Methanobacteriota</taxon>
        <taxon>Stenosarchaea group</taxon>
        <taxon>Halobacteria</taxon>
        <taxon>Halobacteriales</taxon>
        <taxon>Natrialbaceae</taxon>
        <taxon>Natronosalvus</taxon>
    </lineage>
</organism>
<dbReference type="PANTHER" id="PTHR22617">
    <property type="entry name" value="CHEMOTAXIS SENSOR HISTIDINE KINASE-RELATED"/>
    <property type="match status" value="1"/>
</dbReference>
<dbReference type="Gene3D" id="2.40.50.180">
    <property type="entry name" value="CheA-289, Domain 4"/>
    <property type="match status" value="1"/>
</dbReference>
<dbReference type="AlphaFoldDB" id="A0A9E7NAX4"/>
<dbReference type="SMART" id="SM00260">
    <property type="entry name" value="CheW"/>
    <property type="match status" value="1"/>
</dbReference>
<dbReference type="EMBL" id="CP100355">
    <property type="protein sequence ID" value="UTF54076.1"/>
    <property type="molecule type" value="Genomic_DNA"/>
</dbReference>
<dbReference type="Pfam" id="PF01584">
    <property type="entry name" value="CheW"/>
    <property type="match status" value="1"/>
</dbReference>
<dbReference type="GO" id="GO:0006935">
    <property type="term" value="P:chemotaxis"/>
    <property type="evidence" value="ECO:0007669"/>
    <property type="project" value="InterPro"/>
</dbReference>
<dbReference type="KEGG" id="sawl:NGM29_01960"/>
<dbReference type="PANTHER" id="PTHR22617:SF23">
    <property type="entry name" value="CHEMOTAXIS PROTEIN CHEW"/>
    <property type="match status" value="1"/>
</dbReference>
<dbReference type="GeneID" id="73288772"/>
<protein>
    <submittedName>
        <fullName evidence="3">Chemotaxis protein CheW</fullName>
    </submittedName>
</protein>
<evidence type="ECO:0000256" key="1">
    <source>
        <dbReference type="SAM" id="MobiDB-lite"/>
    </source>
</evidence>
<dbReference type="InterPro" id="IPR039315">
    <property type="entry name" value="CheW"/>
</dbReference>
<gene>
    <name evidence="3" type="ORF">NGM29_01960</name>
</gene>
<dbReference type="PROSITE" id="PS50851">
    <property type="entry name" value="CHEW"/>
    <property type="match status" value="1"/>
</dbReference>
<feature type="domain" description="CheW-like" evidence="2">
    <location>
        <begin position="33"/>
        <end position="187"/>
    </location>
</feature>
<name>A0A9E7NAX4_9EURY</name>
<evidence type="ECO:0000259" key="2">
    <source>
        <dbReference type="PROSITE" id="PS50851"/>
    </source>
</evidence>
<feature type="compositionally biased region" description="Basic residues" evidence="1">
    <location>
        <begin position="174"/>
        <end position="187"/>
    </location>
</feature>
<dbReference type="Proteomes" id="UP001056855">
    <property type="component" value="Chromosome"/>
</dbReference>
<dbReference type="InterPro" id="IPR002545">
    <property type="entry name" value="CheW-lke_dom"/>
</dbReference>
<accession>A0A9E7NAX4</accession>
<proteinExistence type="predicted"/>
<dbReference type="GO" id="GO:0005829">
    <property type="term" value="C:cytosol"/>
    <property type="evidence" value="ECO:0007669"/>
    <property type="project" value="TreeGrafter"/>
</dbReference>
<evidence type="ECO:0000313" key="3">
    <source>
        <dbReference type="EMBL" id="UTF54076.1"/>
    </source>
</evidence>
<feature type="compositionally biased region" description="Low complexity" evidence="1">
    <location>
        <begin position="188"/>
        <end position="202"/>
    </location>
</feature>
<reference evidence="3" key="1">
    <citation type="submission" date="2022-06" db="EMBL/GenBank/DDBJ databases">
        <title>Diverse halophilic archaea isolated from saline environments.</title>
        <authorList>
            <person name="Cui H.-L."/>
        </authorList>
    </citation>
    <scope>NUCLEOTIDE SEQUENCE</scope>
    <source>
        <strain evidence="3">WLHS1</strain>
    </source>
</reference>
<sequence>MAPELPDRLLGISIEDPSERQSTDETTAREEEHVRFIFVRLGEHRLAIPVDEVKTVTDPPADADLTRVPRSPAAVEGLVDLRGEITAVVDTRVHFPVGPAPAAQRLVVLDRPTDQQPAALRVDEVLGVHNVAEDDVLEPDEVEDPGVAGGAIDHPLVCGLVERVRRPRQESRARRGNRSSRFSRSRSKPGSGSASSAAVGGISRRRSAAAETDAGADSDESVVSDEFVLEDEDDEASRTPSRTEGTVVIEATGILDVPALLLAAGTEA</sequence>
<dbReference type="InterPro" id="IPR036061">
    <property type="entry name" value="CheW-like_dom_sf"/>
</dbReference>
<feature type="compositionally biased region" description="Basic and acidic residues" evidence="1">
    <location>
        <begin position="163"/>
        <end position="173"/>
    </location>
</feature>
<dbReference type="RefSeq" id="WP_254158583.1">
    <property type="nucleotide sequence ID" value="NZ_CP100355.1"/>
</dbReference>
<feature type="compositionally biased region" description="Basic and acidic residues" evidence="1">
    <location>
        <begin position="17"/>
        <end position="29"/>
    </location>
</feature>
<feature type="region of interest" description="Disordered" evidence="1">
    <location>
        <begin position="1"/>
        <end position="29"/>
    </location>
</feature>
<dbReference type="SUPFAM" id="SSF50341">
    <property type="entry name" value="CheW-like"/>
    <property type="match status" value="1"/>
</dbReference>
<keyword evidence="4" id="KW-1185">Reference proteome</keyword>
<feature type="region of interest" description="Disordered" evidence="1">
    <location>
        <begin position="163"/>
        <end position="245"/>
    </location>
</feature>
<feature type="compositionally biased region" description="Acidic residues" evidence="1">
    <location>
        <begin position="214"/>
        <end position="235"/>
    </location>
</feature>
<evidence type="ECO:0000313" key="4">
    <source>
        <dbReference type="Proteomes" id="UP001056855"/>
    </source>
</evidence>
<dbReference type="GO" id="GO:0007165">
    <property type="term" value="P:signal transduction"/>
    <property type="evidence" value="ECO:0007669"/>
    <property type="project" value="InterPro"/>
</dbReference>